<dbReference type="EMBL" id="LAZR01007975">
    <property type="protein sequence ID" value="KKM81720.1"/>
    <property type="molecule type" value="Genomic_DNA"/>
</dbReference>
<dbReference type="AlphaFoldDB" id="A0A0F9MYP6"/>
<name>A0A0F9MYP6_9ZZZZ</name>
<gene>
    <name evidence="1" type="ORF">LCGC14_1326990</name>
</gene>
<reference evidence="1" key="1">
    <citation type="journal article" date="2015" name="Nature">
        <title>Complex archaea that bridge the gap between prokaryotes and eukaryotes.</title>
        <authorList>
            <person name="Spang A."/>
            <person name="Saw J.H."/>
            <person name="Jorgensen S.L."/>
            <person name="Zaremba-Niedzwiedzka K."/>
            <person name="Martijn J."/>
            <person name="Lind A.E."/>
            <person name="van Eijk R."/>
            <person name="Schleper C."/>
            <person name="Guy L."/>
            <person name="Ettema T.J."/>
        </authorList>
    </citation>
    <scope>NUCLEOTIDE SEQUENCE</scope>
</reference>
<accession>A0A0F9MYP6</accession>
<comment type="caution">
    <text evidence="1">The sequence shown here is derived from an EMBL/GenBank/DDBJ whole genome shotgun (WGS) entry which is preliminary data.</text>
</comment>
<organism evidence="1">
    <name type="scientific">marine sediment metagenome</name>
    <dbReference type="NCBI Taxonomy" id="412755"/>
    <lineage>
        <taxon>unclassified sequences</taxon>
        <taxon>metagenomes</taxon>
        <taxon>ecological metagenomes</taxon>
    </lineage>
</organism>
<protein>
    <submittedName>
        <fullName evidence="1">Uncharacterized protein</fullName>
    </submittedName>
</protein>
<evidence type="ECO:0000313" key="1">
    <source>
        <dbReference type="EMBL" id="KKM81720.1"/>
    </source>
</evidence>
<sequence>MDKQLVVGMADNATRKHYFEMYRGYPMRYCTMTSEIDQLVKMPGIEADCKRCLRKKKSFYDLDQIK</sequence>
<proteinExistence type="predicted"/>